<dbReference type="PANTHER" id="PTHR36109:SF2">
    <property type="entry name" value="MEMBRANE PROTEIN"/>
    <property type="match status" value="1"/>
</dbReference>
<accession>A0A3S1B7J9</accession>
<dbReference type="InterPro" id="IPR052948">
    <property type="entry name" value="Low_temp-induced_all0457"/>
</dbReference>
<sequence>MTEKIVGVFQTEDEATRAITELKGQGFKAEDISIVAKDRQHLSSINEETGTKSPEGIATGAAAGGVLGGVTGLLAGLGALAVPGIGPILAAGPIAAALTGAAVGAGAGGLAGGLIGLGVPEEQAGEYDTMVNEGRILVLIDAEPYQMNGIYQVFRDNNSLNAHYYSNNNSTDQTEEQEVVGTHVSRADSENMPWYNEKDVPPDPEAVVSIAENKEKELHQLHEEQVRKHQ</sequence>
<keyword evidence="3" id="KW-1185">Reference proteome</keyword>
<evidence type="ECO:0000313" key="3">
    <source>
        <dbReference type="Proteomes" id="UP000272464"/>
    </source>
</evidence>
<protein>
    <recommendedName>
        <fullName evidence="1">General stress protein 17M-like domain-containing protein</fullName>
    </recommendedName>
</protein>
<evidence type="ECO:0000313" key="2">
    <source>
        <dbReference type="EMBL" id="RUT31644.1"/>
    </source>
</evidence>
<dbReference type="Proteomes" id="UP000272464">
    <property type="component" value="Unassembled WGS sequence"/>
</dbReference>
<evidence type="ECO:0000259" key="1">
    <source>
        <dbReference type="Pfam" id="PF11181"/>
    </source>
</evidence>
<reference evidence="2 3" key="1">
    <citation type="submission" date="2018-12" db="EMBL/GenBank/DDBJ databases">
        <authorList>
            <person name="Sun L."/>
            <person name="Chen Z."/>
        </authorList>
    </citation>
    <scope>NUCLEOTIDE SEQUENCE [LARGE SCALE GENOMIC DNA]</scope>
    <source>
        <strain evidence="2 3">3-5-3</strain>
    </source>
</reference>
<organism evidence="2 3">
    <name type="scientific">Paenibacillus zeisoli</name>
    <dbReference type="NCBI Taxonomy" id="2496267"/>
    <lineage>
        <taxon>Bacteria</taxon>
        <taxon>Bacillati</taxon>
        <taxon>Bacillota</taxon>
        <taxon>Bacilli</taxon>
        <taxon>Bacillales</taxon>
        <taxon>Paenibacillaceae</taxon>
        <taxon>Paenibacillus</taxon>
    </lineage>
</organism>
<dbReference type="Pfam" id="PF11181">
    <property type="entry name" value="YflT"/>
    <property type="match status" value="1"/>
</dbReference>
<feature type="domain" description="General stress protein 17M-like" evidence="1">
    <location>
        <begin position="5"/>
        <end position="74"/>
    </location>
</feature>
<dbReference type="RefSeq" id="WP_127199025.1">
    <property type="nucleotide sequence ID" value="NZ_RZNX01000003.1"/>
</dbReference>
<dbReference type="InterPro" id="IPR025889">
    <property type="entry name" value="GSP17M-like_dom"/>
</dbReference>
<dbReference type="AlphaFoldDB" id="A0A3S1B7J9"/>
<proteinExistence type="predicted"/>
<comment type="caution">
    <text evidence="2">The sequence shown here is derived from an EMBL/GenBank/DDBJ whole genome shotgun (WGS) entry which is preliminary data.</text>
</comment>
<dbReference type="PANTHER" id="PTHR36109">
    <property type="entry name" value="MEMBRANE PROTEIN-RELATED"/>
    <property type="match status" value="1"/>
</dbReference>
<dbReference type="EMBL" id="RZNX01000003">
    <property type="protein sequence ID" value="RUT31644.1"/>
    <property type="molecule type" value="Genomic_DNA"/>
</dbReference>
<gene>
    <name evidence="2" type="ORF">EJP77_09635</name>
</gene>
<dbReference type="OrthoDB" id="118405at2"/>
<name>A0A3S1B7J9_9BACL</name>